<name>A0ABV6NLC1_9BACI</name>
<comment type="PTM">
    <text evidence="9">Cleaved by autocatalysis into a large and a small subunit.</text>
</comment>
<dbReference type="EC" id="3.4.19.13" evidence="9"/>
<evidence type="ECO:0000313" key="12">
    <source>
        <dbReference type="Proteomes" id="UP001589833"/>
    </source>
</evidence>
<keyword evidence="10" id="KW-0812">Transmembrane</keyword>
<gene>
    <name evidence="11" type="primary">ggt</name>
    <name evidence="11" type="ORF">ACFFH4_19005</name>
</gene>
<comment type="similarity">
    <text evidence="3 9">Belongs to the gamma-glutamyltransferase family.</text>
</comment>
<protein>
    <recommendedName>
        <fullName evidence="9">Glutathione hydrolase proenzyme</fullName>
        <ecNumber evidence="9">2.3.2.2</ecNumber>
        <ecNumber evidence="9">3.4.19.13</ecNumber>
    </recommendedName>
    <component>
        <recommendedName>
            <fullName evidence="9">Glutathione hydrolase large chain</fullName>
        </recommendedName>
    </component>
    <component>
        <recommendedName>
            <fullName evidence="9">Glutathione hydrolase small chain</fullName>
        </recommendedName>
    </component>
</protein>
<dbReference type="InterPro" id="IPR043138">
    <property type="entry name" value="GGT_lsub"/>
</dbReference>
<evidence type="ECO:0000256" key="8">
    <source>
        <dbReference type="ARBA" id="ARBA00047417"/>
    </source>
</evidence>
<dbReference type="Proteomes" id="UP001589833">
    <property type="component" value="Unassembled WGS sequence"/>
</dbReference>
<proteinExistence type="inferred from homology"/>
<evidence type="ECO:0000256" key="7">
    <source>
        <dbReference type="ARBA" id="ARBA00023315"/>
    </source>
</evidence>
<keyword evidence="4 9" id="KW-0808">Transferase</keyword>
<dbReference type="Gene3D" id="3.60.20.40">
    <property type="match status" value="1"/>
</dbReference>
<comment type="catalytic activity">
    <reaction evidence="1 9">
        <text>an S-substituted glutathione + H2O = an S-substituted L-cysteinylglycine + L-glutamate</text>
        <dbReference type="Rhea" id="RHEA:59468"/>
        <dbReference type="ChEBI" id="CHEBI:15377"/>
        <dbReference type="ChEBI" id="CHEBI:29985"/>
        <dbReference type="ChEBI" id="CHEBI:90779"/>
        <dbReference type="ChEBI" id="CHEBI:143103"/>
        <dbReference type="EC" id="3.4.19.13"/>
    </reaction>
</comment>
<comment type="pathway">
    <text evidence="9">Sulfur metabolism; glutathione metabolism.</text>
</comment>
<dbReference type="Pfam" id="PF01019">
    <property type="entry name" value="G_glu_transpept"/>
    <property type="match status" value="1"/>
</dbReference>
<dbReference type="PANTHER" id="PTHR43199:SF1">
    <property type="entry name" value="GLUTATHIONE HYDROLASE PROENZYME"/>
    <property type="match status" value="1"/>
</dbReference>
<dbReference type="NCBIfam" id="TIGR00066">
    <property type="entry name" value="g_glut_trans"/>
    <property type="match status" value="1"/>
</dbReference>
<evidence type="ECO:0000256" key="1">
    <source>
        <dbReference type="ARBA" id="ARBA00001049"/>
    </source>
</evidence>
<keyword evidence="7 9" id="KW-0012">Acyltransferase</keyword>
<keyword evidence="10" id="KW-1133">Transmembrane helix</keyword>
<keyword evidence="6 9" id="KW-0865">Zymogen</keyword>
<dbReference type="EMBL" id="JBHLTR010000054">
    <property type="protein sequence ID" value="MFC0561037.1"/>
    <property type="molecule type" value="Genomic_DNA"/>
</dbReference>
<comment type="caution">
    <text evidence="11">The sequence shown here is derived from an EMBL/GenBank/DDBJ whole genome shotgun (WGS) entry which is preliminary data.</text>
</comment>
<accession>A0ABV6NLC1</accession>
<feature type="transmembrane region" description="Helical" evidence="10">
    <location>
        <begin position="7"/>
        <end position="25"/>
    </location>
</feature>
<evidence type="ECO:0000256" key="4">
    <source>
        <dbReference type="ARBA" id="ARBA00022679"/>
    </source>
</evidence>
<dbReference type="InterPro" id="IPR000101">
    <property type="entry name" value="GGT_peptidase"/>
</dbReference>
<organism evidence="11 12">
    <name type="scientific">Halalkalibacter alkalisediminis</name>
    <dbReference type="NCBI Taxonomy" id="935616"/>
    <lineage>
        <taxon>Bacteria</taxon>
        <taxon>Bacillati</taxon>
        <taxon>Bacillota</taxon>
        <taxon>Bacilli</taxon>
        <taxon>Bacillales</taxon>
        <taxon>Bacillaceae</taxon>
        <taxon>Halalkalibacter</taxon>
    </lineage>
</organism>
<dbReference type="GO" id="GO:0103068">
    <property type="term" value="F:leukotriene C4 gamma-glutamyl transferase activity"/>
    <property type="evidence" value="ECO:0007669"/>
    <property type="project" value="UniProtKB-EC"/>
</dbReference>
<comment type="subunit">
    <text evidence="9">This enzyme consists of two polypeptide chains, which are synthesized in precursor form from a single polypeptide.</text>
</comment>
<keyword evidence="9" id="KW-0317">Glutathione biosynthesis</keyword>
<dbReference type="InterPro" id="IPR051792">
    <property type="entry name" value="GGT_bact"/>
</dbReference>
<comment type="catalytic activity">
    <reaction evidence="8 9">
        <text>an N-terminal (5-L-glutamyl)-[peptide] + an alpha-amino acid = 5-L-glutamyl amino acid + an N-terminal L-alpha-aminoacyl-[peptide]</text>
        <dbReference type="Rhea" id="RHEA:23904"/>
        <dbReference type="Rhea" id="RHEA-COMP:9780"/>
        <dbReference type="Rhea" id="RHEA-COMP:9795"/>
        <dbReference type="ChEBI" id="CHEBI:77644"/>
        <dbReference type="ChEBI" id="CHEBI:78597"/>
        <dbReference type="ChEBI" id="CHEBI:78599"/>
        <dbReference type="ChEBI" id="CHEBI:78608"/>
        <dbReference type="EC" id="2.3.2.2"/>
    </reaction>
</comment>
<keyword evidence="12" id="KW-1185">Reference proteome</keyword>
<evidence type="ECO:0000256" key="9">
    <source>
        <dbReference type="RuleBase" id="RU368036"/>
    </source>
</evidence>
<dbReference type="RefSeq" id="WP_273842281.1">
    <property type="nucleotide sequence ID" value="NZ_JAQQWT010000005.1"/>
</dbReference>
<dbReference type="InterPro" id="IPR043137">
    <property type="entry name" value="GGT_ssub_C"/>
</dbReference>
<evidence type="ECO:0000256" key="6">
    <source>
        <dbReference type="ARBA" id="ARBA00023145"/>
    </source>
</evidence>
<dbReference type="Gene3D" id="1.10.246.130">
    <property type="match status" value="1"/>
</dbReference>
<dbReference type="PRINTS" id="PR01210">
    <property type="entry name" value="GGTRANSPTASE"/>
</dbReference>
<reference evidence="11 12" key="1">
    <citation type="submission" date="2024-09" db="EMBL/GenBank/DDBJ databases">
        <authorList>
            <person name="Sun Q."/>
            <person name="Mori K."/>
        </authorList>
    </citation>
    <scope>NUCLEOTIDE SEQUENCE [LARGE SCALE GENOMIC DNA]</scope>
    <source>
        <strain evidence="11 12">NCAIM B.02301</strain>
    </source>
</reference>
<dbReference type="PANTHER" id="PTHR43199">
    <property type="entry name" value="GLUTATHIONE HYDROLASE"/>
    <property type="match status" value="1"/>
</dbReference>
<evidence type="ECO:0000256" key="2">
    <source>
        <dbReference type="ARBA" id="ARBA00001089"/>
    </source>
</evidence>
<keyword evidence="10" id="KW-0472">Membrane</keyword>
<evidence type="ECO:0000256" key="5">
    <source>
        <dbReference type="ARBA" id="ARBA00022801"/>
    </source>
</evidence>
<evidence type="ECO:0000256" key="10">
    <source>
        <dbReference type="SAM" id="Phobius"/>
    </source>
</evidence>
<dbReference type="EC" id="2.3.2.2" evidence="9"/>
<sequence length="540" mass="59182">MILNRKLAIAVFILFLIIGSFMFIGKENEELPFIEQKTFPDDFGVSAADPLAVKVGMDVLENGGNAIDAAIAVSYVLAVVEPFGSGLGGGGGMVVVPDHDESPVFYDYLVMAPGSGNIAEGSVGVPGFVKGLEQIHEELGSMPMETLLQPAIDLAEEGFQVNSILTERLQAARKRLPVNQLEHFYPGGTAIKPGEILKQQELANTIKLIQEDGSDAFYSGEIGQEITSRVQGLEMEDLHGYTVVKNEPVKGVFNGYHIYSAPPPFAGLTLIQNLQMAELMGIEKAGSESVNFVHLLAEISKKSYESRIEYIGDLHFNHVPIRKLSSVDYAKELSSTVLFNQLSKTSNNEATPADKLDHSDTTHFVIYDEEGTMVSATHTLSNFFGSGIYTEGMFLNNQLMNFNQISSSPNFLEPRKRPRSFMAPTILAKDDKPVLGIGSPGGARIPAVISQVLILSMLYEIDFQTAIEAPRFFAEDDTLYVEEQIPDEVKAELINRGYRVVVRESPAFFGGIQGLLVDHNTNELNGGADYRRNGTWEMNN</sequence>
<evidence type="ECO:0000256" key="3">
    <source>
        <dbReference type="ARBA" id="ARBA00009381"/>
    </source>
</evidence>
<comment type="catalytic activity">
    <reaction evidence="2 9">
        <text>glutathione + H2O = L-cysteinylglycine + L-glutamate</text>
        <dbReference type="Rhea" id="RHEA:28807"/>
        <dbReference type="ChEBI" id="CHEBI:15377"/>
        <dbReference type="ChEBI" id="CHEBI:29985"/>
        <dbReference type="ChEBI" id="CHEBI:57925"/>
        <dbReference type="ChEBI" id="CHEBI:61694"/>
        <dbReference type="EC" id="3.4.19.13"/>
    </reaction>
</comment>
<dbReference type="InterPro" id="IPR029055">
    <property type="entry name" value="Ntn_hydrolases_N"/>
</dbReference>
<dbReference type="SUPFAM" id="SSF56235">
    <property type="entry name" value="N-terminal nucleophile aminohydrolases (Ntn hydrolases)"/>
    <property type="match status" value="1"/>
</dbReference>
<keyword evidence="5 9" id="KW-0378">Hydrolase</keyword>
<evidence type="ECO:0000313" key="11">
    <source>
        <dbReference type="EMBL" id="MFC0561037.1"/>
    </source>
</evidence>